<evidence type="ECO:0000313" key="3">
    <source>
        <dbReference type="Proteomes" id="UP000380386"/>
    </source>
</evidence>
<feature type="compositionally biased region" description="Polar residues" evidence="1">
    <location>
        <begin position="396"/>
        <end position="416"/>
    </location>
</feature>
<dbReference type="Proteomes" id="UP000380386">
    <property type="component" value="Unassembled WGS sequence"/>
</dbReference>
<gene>
    <name evidence="2" type="ORF">FHL02_03920</name>
</gene>
<protein>
    <submittedName>
        <fullName evidence="2">Phage portal protein</fullName>
    </submittedName>
</protein>
<evidence type="ECO:0000313" key="2">
    <source>
        <dbReference type="EMBL" id="MQS52164.1"/>
    </source>
</evidence>
<sequence>MSFFRSINALWSDDLITNNVIPNYRNSTVGIGALSNSDVLTAVSIVAGDVARFPIMEINDEDDSIVDDDDVTYLLNKKSSEFVSAYTWKFAMMVNAILTGNSYSRIKRDPRTRGPQAKKPLEFEFFAPSQTELIEQRTSAGMNYKYRFTPLNGEDTIECNAEDVIHWKFFTTDTILGRSPLLSLGQEINLQESGVDTLSKFFKSGLKSAVLKVPGSRLNKQARKKIREDFEYAQSNNGNAPIIVDSTMDYTPIEVDTNVLNLINSNNWSTSQIAKAMRIPAFKLGVNSPNQSVKQLQEGYVKYDLPFYFQPLINEFQMKLLSDDDRHKYHFEFDVRKETGMAMQDVVTAIQNDILTPNDGRGEIGKKPDKTNPDMDRYQSTLNSVFLDKKEEYQESTKGGMNSDSQTGSTVNTDNG</sequence>
<accession>A0A5P0ZGK9</accession>
<dbReference type="EMBL" id="VDFM01000003">
    <property type="protein sequence ID" value="MQS52164.1"/>
    <property type="molecule type" value="Genomic_DNA"/>
</dbReference>
<dbReference type="AlphaFoldDB" id="A0A5P0ZGK9"/>
<dbReference type="Pfam" id="PF04860">
    <property type="entry name" value="Phage_portal"/>
    <property type="match status" value="1"/>
</dbReference>
<dbReference type="RefSeq" id="WP_338080198.1">
    <property type="nucleotide sequence ID" value="NZ_VDFM01000003.1"/>
</dbReference>
<name>A0A5P0ZGK9_9LACO</name>
<evidence type="ECO:0000256" key="1">
    <source>
        <dbReference type="SAM" id="MobiDB-lite"/>
    </source>
</evidence>
<dbReference type="NCBIfam" id="TIGR01537">
    <property type="entry name" value="portal_HK97"/>
    <property type="match status" value="1"/>
</dbReference>
<proteinExistence type="predicted"/>
<comment type="caution">
    <text evidence="2">The sequence shown here is derived from an EMBL/GenBank/DDBJ whole genome shotgun (WGS) entry which is preliminary data.</text>
</comment>
<feature type="compositionally biased region" description="Basic and acidic residues" evidence="1">
    <location>
        <begin position="360"/>
        <end position="377"/>
    </location>
</feature>
<feature type="region of interest" description="Disordered" evidence="1">
    <location>
        <begin position="357"/>
        <end position="416"/>
    </location>
</feature>
<dbReference type="InterPro" id="IPR006944">
    <property type="entry name" value="Phage/GTA_portal"/>
</dbReference>
<dbReference type="InterPro" id="IPR006427">
    <property type="entry name" value="Portal_HK97"/>
</dbReference>
<reference evidence="2 3" key="1">
    <citation type="journal article" date="2019" name="Syst. Appl. Microbiol.">
        <title>Polyphasic characterization of two novel Lactobacillus spp. isolated from blown salami packages: Description of Lactobacillus halodurans sp. nov. and Lactobacillus salsicarnum sp. nov.</title>
        <authorList>
            <person name="Schuster J.A."/>
            <person name="Klingl A."/>
            <person name="Vogel R.F."/>
            <person name="Ehrmann M.A."/>
        </authorList>
    </citation>
    <scope>NUCLEOTIDE SEQUENCE [LARGE SCALE GENOMIC DNA]</scope>
    <source>
        <strain evidence="2 3">TMW 1.2118</strain>
    </source>
</reference>
<organism evidence="2 3">
    <name type="scientific">Companilactobacillus mishanensis</name>
    <dbReference type="NCBI Taxonomy" id="2486008"/>
    <lineage>
        <taxon>Bacteria</taxon>
        <taxon>Bacillati</taxon>
        <taxon>Bacillota</taxon>
        <taxon>Bacilli</taxon>
        <taxon>Lactobacillales</taxon>
        <taxon>Lactobacillaceae</taxon>
        <taxon>Companilactobacillus</taxon>
    </lineage>
</organism>